<sequence length="49" mass="5504">MQSRKGVLFVYVRWMSEKTPAGGHSYAAATGKGIDVETLEVREINLYMI</sequence>
<dbReference type="AlphaFoldDB" id="A0A0L8HEB9"/>
<dbReference type="EMBL" id="KQ418367">
    <property type="protein sequence ID" value="KOF87613.1"/>
    <property type="molecule type" value="Genomic_DNA"/>
</dbReference>
<reference evidence="1" key="1">
    <citation type="submission" date="2015-07" db="EMBL/GenBank/DDBJ databases">
        <title>MeaNS - Measles Nucleotide Surveillance Program.</title>
        <authorList>
            <person name="Tran T."/>
            <person name="Druce J."/>
        </authorList>
    </citation>
    <scope>NUCLEOTIDE SEQUENCE</scope>
    <source>
        <strain evidence="1">UCB-OBI-ISO-001</strain>
        <tissue evidence="1">Gonad</tissue>
    </source>
</reference>
<accession>A0A0L8HEB9</accession>
<evidence type="ECO:0000313" key="1">
    <source>
        <dbReference type="EMBL" id="KOF87613.1"/>
    </source>
</evidence>
<proteinExistence type="predicted"/>
<organism evidence="1">
    <name type="scientific">Octopus bimaculoides</name>
    <name type="common">California two-spotted octopus</name>
    <dbReference type="NCBI Taxonomy" id="37653"/>
    <lineage>
        <taxon>Eukaryota</taxon>
        <taxon>Metazoa</taxon>
        <taxon>Spiralia</taxon>
        <taxon>Lophotrochozoa</taxon>
        <taxon>Mollusca</taxon>
        <taxon>Cephalopoda</taxon>
        <taxon>Coleoidea</taxon>
        <taxon>Octopodiformes</taxon>
        <taxon>Octopoda</taxon>
        <taxon>Incirrata</taxon>
        <taxon>Octopodidae</taxon>
        <taxon>Octopus</taxon>
    </lineage>
</organism>
<gene>
    <name evidence="1" type="ORF">OCBIM_22016546mg</name>
</gene>
<protein>
    <submittedName>
        <fullName evidence="1">Uncharacterized protein</fullName>
    </submittedName>
</protein>
<name>A0A0L8HEB9_OCTBM</name>